<gene>
    <name evidence="1" type="ORF">GPM918_LOCUS28211</name>
    <name evidence="2" type="ORF">OVA965_LOCUS29174</name>
    <name evidence="3" type="ORF">SRO942_LOCUS28689</name>
    <name evidence="4" type="ORF">TMI583_LOCUS29940</name>
</gene>
<protein>
    <submittedName>
        <fullName evidence="1">Uncharacterized protein</fullName>
    </submittedName>
</protein>
<sequence>MDSAGNMTELEPKMVHHHLNELQLVYPLEETFRPRYKRDYFPQNGCVRKPRYVSDSVGNHFVSLKIPGDYINNLPDTYIRVAWLTDLVDGIYYYSPYKFQRDNYSSEIHDENPIYVPVGNNALNDNVM</sequence>
<name>A0A815D755_9BILA</name>
<accession>A0A815D755</accession>
<dbReference type="OrthoDB" id="10571953at2759"/>
<dbReference type="Proteomes" id="UP000663829">
    <property type="component" value="Unassembled WGS sequence"/>
</dbReference>
<dbReference type="EMBL" id="CAJOBA010041961">
    <property type="protein sequence ID" value="CAF4123963.1"/>
    <property type="molecule type" value="Genomic_DNA"/>
</dbReference>
<evidence type="ECO:0000313" key="4">
    <source>
        <dbReference type="EMBL" id="CAF4123963.1"/>
    </source>
</evidence>
<dbReference type="EMBL" id="CAJNOK010020367">
    <property type="protein sequence ID" value="CAF1315167.1"/>
    <property type="molecule type" value="Genomic_DNA"/>
</dbReference>
<evidence type="ECO:0000313" key="5">
    <source>
        <dbReference type="Proteomes" id="UP000663829"/>
    </source>
</evidence>
<dbReference type="Proteomes" id="UP000682733">
    <property type="component" value="Unassembled WGS sequence"/>
</dbReference>
<dbReference type="EMBL" id="CAJOBC010034398">
    <property type="protein sequence ID" value="CAF4106804.1"/>
    <property type="molecule type" value="Genomic_DNA"/>
</dbReference>
<evidence type="ECO:0000313" key="2">
    <source>
        <dbReference type="EMBL" id="CAF1315167.1"/>
    </source>
</evidence>
<evidence type="ECO:0000313" key="1">
    <source>
        <dbReference type="EMBL" id="CAF1294592.1"/>
    </source>
</evidence>
<proteinExistence type="predicted"/>
<dbReference type="Proteomes" id="UP000681722">
    <property type="component" value="Unassembled WGS sequence"/>
</dbReference>
<dbReference type="AlphaFoldDB" id="A0A815D755"/>
<keyword evidence="5" id="KW-1185">Reference proteome</keyword>
<comment type="caution">
    <text evidence="1">The sequence shown here is derived from an EMBL/GenBank/DDBJ whole genome shotgun (WGS) entry which is preliminary data.</text>
</comment>
<evidence type="ECO:0000313" key="3">
    <source>
        <dbReference type="EMBL" id="CAF4106804.1"/>
    </source>
</evidence>
<dbReference type="EMBL" id="CAJNOQ010012207">
    <property type="protein sequence ID" value="CAF1294592.1"/>
    <property type="molecule type" value="Genomic_DNA"/>
</dbReference>
<organism evidence="1 5">
    <name type="scientific">Didymodactylos carnosus</name>
    <dbReference type="NCBI Taxonomy" id="1234261"/>
    <lineage>
        <taxon>Eukaryota</taxon>
        <taxon>Metazoa</taxon>
        <taxon>Spiralia</taxon>
        <taxon>Gnathifera</taxon>
        <taxon>Rotifera</taxon>
        <taxon>Eurotatoria</taxon>
        <taxon>Bdelloidea</taxon>
        <taxon>Philodinida</taxon>
        <taxon>Philodinidae</taxon>
        <taxon>Didymodactylos</taxon>
    </lineage>
</organism>
<feature type="non-terminal residue" evidence="1">
    <location>
        <position position="128"/>
    </location>
</feature>
<dbReference type="Proteomes" id="UP000677228">
    <property type="component" value="Unassembled WGS sequence"/>
</dbReference>
<reference evidence="1" key="1">
    <citation type="submission" date="2021-02" db="EMBL/GenBank/DDBJ databases">
        <authorList>
            <person name="Nowell W R."/>
        </authorList>
    </citation>
    <scope>NUCLEOTIDE SEQUENCE</scope>
</reference>